<dbReference type="AlphaFoldDB" id="A0A7W6P5H8"/>
<dbReference type="InterPro" id="IPR011990">
    <property type="entry name" value="TPR-like_helical_dom_sf"/>
</dbReference>
<evidence type="ECO:0000256" key="3">
    <source>
        <dbReference type="ARBA" id="ARBA00022729"/>
    </source>
</evidence>
<gene>
    <name evidence="8" type="ORF">GGQ60_002615</name>
</gene>
<dbReference type="InterPro" id="IPR012944">
    <property type="entry name" value="SusD_RagB_dom"/>
</dbReference>
<evidence type="ECO:0000259" key="7">
    <source>
        <dbReference type="Pfam" id="PF14322"/>
    </source>
</evidence>
<organism evidence="8 9">
    <name type="scientific">Pedobacter zeae</name>
    <dbReference type="NCBI Taxonomy" id="1737356"/>
    <lineage>
        <taxon>Bacteria</taxon>
        <taxon>Pseudomonadati</taxon>
        <taxon>Bacteroidota</taxon>
        <taxon>Sphingobacteriia</taxon>
        <taxon>Sphingobacteriales</taxon>
        <taxon>Sphingobacteriaceae</taxon>
        <taxon>Pedobacter</taxon>
    </lineage>
</organism>
<reference evidence="8 9" key="1">
    <citation type="submission" date="2020-08" db="EMBL/GenBank/DDBJ databases">
        <title>Genomic Encyclopedia of Type Strains, Phase IV (KMG-IV): sequencing the most valuable type-strain genomes for metagenomic binning, comparative biology and taxonomic classification.</title>
        <authorList>
            <person name="Goeker M."/>
        </authorList>
    </citation>
    <scope>NUCLEOTIDE SEQUENCE [LARGE SCALE GENOMIC DNA]</scope>
    <source>
        <strain evidence="8 9">DSM 100774</strain>
    </source>
</reference>
<keyword evidence="5" id="KW-0998">Cell outer membrane</keyword>
<feature type="domain" description="RagB/SusD" evidence="6">
    <location>
        <begin position="295"/>
        <end position="568"/>
    </location>
</feature>
<dbReference type="PROSITE" id="PS51257">
    <property type="entry name" value="PROKAR_LIPOPROTEIN"/>
    <property type="match status" value="1"/>
</dbReference>
<evidence type="ECO:0000313" key="8">
    <source>
        <dbReference type="EMBL" id="MBB4108634.1"/>
    </source>
</evidence>
<evidence type="ECO:0000313" key="9">
    <source>
        <dbReference type="Proteomes" id="UP000532273"/>
    </source>
</evidence>
<dbReference type="RefSeq" id="WP_183764532.1">
    <property type="nucleotide sequence ID" value="NZ_BMHZ01000001.1"/>
</dbReference>
<comment type="similarity">
    <text evidence="2">Belongs to the SusD family.</text>
</comment>
<dbReference type="Proteomes" id="UP000532273">
    <property type="component" value="Unassembled WGS sequence"/>
</dbReference>
<dbReference type="Pfam" id="PF07980">
    <property type="entry name" value="SusD_RagB"/>
    <property type="match status" value="1"/>
</dbReference>
<evidence type="ECO:0000259" key="6">
    <source>
        <dbReference type="Pfam" id="PF07980"/>
    </source>
</evidence>
<dbReference type="SUPFAM" id="SSF48452">
    <property type="entry name" value="TPR-like"/>
    <property type="match status" value="1"/>
</dbReference>
<evidence type="ECO:0000256" key="1">
    <source>
        <dbReference type="ARBA" id="ARBA00004442"/>
    </source>
</evidence>
<feature type="domain" description="SusD-like N-terminal" evidence="7">
    <location>
        <begin position="88"/>
        <end position="230"/>
    </location>
</feature>
<dbReference type="Gene3D" id="1.25.40.390">
    <property type="match status" value="1"/>
</dbReference>
<keyword evidence="3" id="KW-0732">Signal</keyword>
<dbReference type="EMBL" id="JACIEF010000002">
    <property type="protein sequence ID" value="MBB4108634.1"/>
    <property type="molecule type" value="Genomic_DNA"/>
</dbReference>
<name>A0A7W6P5H8_9SPHI</name>
<dbReference type="CDD" id="cd08977">
    <property type="entry name" value="SusD"/>
    <property type="match status" value="1"/>
</dbReference>
<protein>
    <recommendedName>
        <fullName evidence="10">RagB/SusD family nutrient uptake outer membrane protein</fullName>
    </recommendedName>
</protein>
<evidence type="ECO:0008006" key="10">
    <source>
        <dbReference type="Google" id="ProtNLM"/>
    </source>
</evidence>
<dbReference type="GO" id="GO:0009279">
    <property type="term" value="C:cell outer membrane"/>
    <property type="evidence" value="ECO:0007669"/>
    <property type="project" value="UniProtKB-SubCell"/>
</dbReference>
<dbReference type="InterPro" id="IPR033985">
    <property type="entry name" value="SusD-like_N"/>
</dbReference>
<accession>A0A7W6P5H8</accession>
<comment type="caution">
    <text evidence="8">The sequence shown here is derived from an EMBL/GenBank/DDBJ whole genome shotgun (WGS) entry which is preliminary data.</text>
</comment>
<evidence type="ECO:0000256" key="4">
    <source>
        <dbReference type="ARBA" id="ARBA00023136"/>
    </source>
</evidence>
<dbReference type="Pfam" id="PF14322">
    <property type="entry name" value="SusD-like_3"/>
    <property type="match status" value="1"/>
</dbReference>
<proteinExistence type="inferred from homology"/>
<sequence length="568" mass="62966">MNTRIMVLMVILIGMASCKKYEETPLQGIKRDNVYDPLDKNGDFARQVLSDLYTSLPDGFNRVRADGDNTVGDFLDAGSDDALPSAQNRVVEYYKNGRLNSTNNPDDNWANAYRAIRAANDFLANVDVVPVDANAPKTIQYWKAEARFIRAMNYFEMIKRYGGVPLIGDKVLTPDDNLQIPRNTFEQCINYLVSECDAIKGLLRVEPVADSDLGRITRGAAYALKARVLLYAASPLFNGGGTASDPVKKALAGYPTFDAGRWTLALNAVQDLINLNAYQLTTTFNAVFIGRKNTEVILAKQRAKTFDIETNNAPMGFTTPLSNGLTSPTQELVDAFPMLNGLSITDPASGYVASNPYAGRDKRLDNTVFYNGIKWLSRNVETFEGGKDKPGGVAVQTRTGYYLKKYMADFSNATAYGTQDHNYIIFRYGGVLLDYAECLNEVGRTADAYAPLRALRSRAGITAGTGANAYGVKDGMSQADMRTFIQNERRIEMAFEEQRFWDIRRWKIAGQVLNGSLHGTVITKSATGALTYASSTVSNTTFNQRFYLMPIPYSEVIRNRSLIQNEGW</sequence>
<keyword evidence="4" id="KW-0472">Membrane</keyword>
<evidence type="ECO:0000256" key="5">
    <source>
        <dbReference type="ARBA" id="ARBA00023237"/>
    </source>
</evidence>
<comment type="subcellular location">
    <subcellularLocation>
        <location evidence="1">Cell outer membrane</location>
    </subcellularLocation>
</comment>
<evidence type="ECO:0000256" key="2">
    <source>
        <dbReference type="ARBA" id="ARBA00006275"/>
    </source>
</evidence>